<dbReference type="STRING" id="414048.SAMN04489864_11343"/>
<protein>
    <submittedName>
        <fullName evidence="1">Uncharacterized protein</fullName>
    </submittedName>
</protein>
<sequence>MNKKLQILTVDRKNGDGYWIAGIFENEEAVSKYIDLYLFEDDDFEVETFDFPNEVKSLDNQEYAYQVLAINNTTFAIERILDPEDFRGLTIENDPKSPLRITLSAKNAADAQAKCLQIMSKQLVD</sequence>
<dbReference type="AlphaFoldDB" id="A0A1I3A6P2"/>
<evidence type="ECO:0000313" key="2">
    <source>
        <dbReference type="Proteomes" id="UP000199666"/>
    </source>
</evidence>
<keyword evidence="2" id="KW-1185">Reference proteome</keyword>
<proteinExistence type="predicted"/>
<dbReference type="RefSeq" id="WP_090997523.1">
    <property type="nucleotide sequence ID" value="NZ_FOPP01000013.1"/>
</dbReference>
<organism evidence="1 2">
    <name type="scientific">Pedobacter insulae</name>
    <dbReference type="NCBI Taxonomy" id="414048"/>
    <lineage>
        <taxon>Bacteria</taxon>
        <taxon>Pseudomonadati</taxon>
        <taxon>Bacteroidota</taxon>
        <taxon>Sphingobacteriia</taxon>
        <taxon>Sphingobacteriales</taxon>
        <taxon>Sphingobacteriaceae</taxon>
        <taxon>Pedobacter</taxon>
    </lineage>
</organism>
<name>A0A1I3A6P2_9SPHI</name>
<accession>A0A1I3A6P2</accession>
<evidence type="ECO:0000313" key="1">
    <source>
        <dbReference type="EMBL" id="SFH45678.1"/>
    </source>
</evidence>
<gene>
    <name evidence="1" type="ORF">SAMN04489864_11343</name>
</gene>
<reference evidence="1 2" key="1">
    <citation type="submission" date="2016-10" db="EMBL/GenBank/DDBJ databases">
        <authorList>
            <person name="de Groot N.N."/>
        </authorList>
    </citation>
    <scope>NUCLEOTIDE SEQUENCE [LARGE SCALE GENOMIC DNA]</scope>
    <source>
        <strain evidence="1 2">DSM 18684</strain>
    </source>
</reference>
<dbReference type="EMBL" id="FOPP01000013">
    <property type="protein sequence ID" value="SFH45678.1"/>
    <property type="molecule type" value="Genomic_DNA"/>
</dbReference>
<dbReference type="Proteomes" id="UP000199666">
    <property type="component" value="Unassembled WGS sequence"/>
</dbReference>